<evidence type="ECO:0008006" key="4">
    <source>
        <dbReference type="Google" id="ProtNLM"/>
    </source>
</evidence>
<protein>
    <recommendedName>
        <fullName evidence="4">Transposase domain-containing protein</fullName>
    </recommendedName>
</protein>
<dbReference type="EMBL" id="KN882021">
    <property type="protein sequence ID" value="KIY46892.1"/>
    <property type="molecule type" value="Genomic_DNA"/>
</dbReference>
<reference evidence="2 3" key="1">
    <citation type="journal article" date="2015" name="Fungal Genet. Biol.">
        <title>Evolution of novel wood decay mechanisms in Agaricales revealed by the genome sequences of Fistulina hepatica and Cylindrobasidium torrendii.</title>
        <authorList>
            <person name="Floudas D."/>
            <person name="Held B.W."/>
            <person name="Riley R."/>
            <person name="Nagy L.G."/>
            <person name="Koehler G."/>
            <person name="Ransdell A.S."/>
            <person name="Younus H."/>
            <person name="Chow J."/>
            <person name="Chiniquy J."/>
            <person name="Lipzen A."/>
            <person name="Tritt A."/>
            <person name="Sun H."/>
            <person name="Haridas S."/>
            <person name="LaButti K."/>
            <person name="Ohm R.A."/>
            <person name="Kues U."/>
            <person name="Blanchette R.A."/>
            <person name="Grigoriev I.V."/>
            <person name="Minto R.E."/>
            <person name="Hibbett D.S."/>
        </authorList>
    </citation>
    <scope>NUCLEOTIDE SEQUENCE [LARGE SCALE GENOMIC DNA]</scope>
    <source>
        <strain evidence="2 3">ATCC 64428</strain>
    </source>
</reference>
<proteinExistence type="predicted"/>
<accession>A0A0D7A7C2</accession>
<feature type="compositionally biased region" description="Polar residues" evidence="1">
    <location>
        <begin position="1"/>
        <end position="10"/>
    </location>
</feature>
<evidence type="ECO:0000256" key="1">
    <source>
        <dbReference type="SAM" id="MobiDB-lite"/>
    </source>
</evidence>
<dbReference type="AlphaFoldDB" id="A0A0D7A7C2"/>
<gene>
    <name evidence="2" type="ORF">FISHEDRAFT_66280</name>
</gene>
<dbReference type="Proteomes" id="UP000054144">
    <property type="component" value="Unassembled WGS sequence"/>
</dbReference>
<name>A0A0D7A7C2_9AGAR</name>
<sequence length="924" mass="104899">MSNQDAATSSKRQRPPDDDGEHDDNAPPQDFALDPAAFGSDEQDLDAAAESNQSGLVETTRPQLDNASLKNTDVQPLPDWVYDQIRSPPTEQLTLDDPHDRLSVNVFLATSNAAGITYDAVRDAIVMCYPDSKMLTYSQVKRLVEKLSGVVEVMNDMCVDSCCAFTGPYRDLEVCPFCGKERYKPQTAGRGSKTRKAWKQFPTILLAPQLQALRRSKESSYLKDYRVRCTEAIFKEYHDHSEKISPYKDFVDGEEYLNAVQDGKITPDDTVLMLSMDGAQLYRNKTSDCWLYIWLIMDLDVTARFKKDHVLPGGFIPGPNKPKHVDSFLFPGLYHLSALQNDGLSVWDAGKEKIIVDHPYLHLVTADGPGMALLSGFVGHHGRLHCRFYCPIVGRHKPGGAHYYPARLKPHDYPLETHEDIKLIDLFSNFDYKQSSSGYLQNLQTVINSPNKTQYEQNRLQTGICKPSIFLGLSQKHMTPVPRLFGGDNMHLPSLNIPDLYIPLWRGAFSCDRTDNKDTWIWAVLKNPAEWKAHGKLVEAATHCIPGSFDRPPRNPAEKISSGYKAWEFLLYFYGLGPCLFYGLLPDQYYDQYCQLVRGIRIILQDVILPQEIQEAFDLLVDASDKFEELYIQRRTDRLHFARASTHGPAHMPWEVTRVGPGISQWVMERTIGNLGEEIRQHSNPYMNMAKRGLRRCQVNALKSMIPDIEPPIRRTPKSMEELGGGYVLKGAIDTAQRRVSEAEAIAIQHYFHSAGVNDRVISLWAVSSRVVRWARLQLPNGQIVRSYWKEEQKSPDKLRISRNVKVHTPNGFCFAEVHFFFIATINNTRTALAVVSFYGAPDDFLLKKSYGMYYSVQRFYGVNVGVINPKSIDSVVMMAPDPRYHLFFQANAENRFYLMERPGLKVLAALNIGLEEGEDEEDN</sequence>
<feature type="compositionally biased region" description="Polar residues" evidence="1">
    <location>
        <begin position="50"/>
        <end position="73"/>
    </location>
</feature>
<organism evidence="2 3">
    <name type="scientific">Fistulina hepatica ATCC 64428</name>
    <dbReference type="NCBI Taxonomy" id="1128425"/>
    <lineage>
        <taxon>Eukaryota</taxon>
        <taxon>Fungi</taxon>
        <taxon>Dikarya</taxon>
        <taxon>Basidiomycota</taxon>
        <taxon>Agaricomycotina</taxon>
        <taxon>Agaricomycetes</taxon>
        <taxon>Agaricomycetidae</taxon>
        <taxon>Agaricales</taxon>
        <taxon>Fistulinaceae</taxon>
        <taxon>Fistulina</taxon>
    </lineage>
</organism>
<evidence type="ECO:0000313" key="3">
    <source>
        <dbReference type="Proteomes" id="UP000054144"/>
    </source>
</evidence>
<dbReference type="OrthoDB" id="2669721at2759"/>
<feature type="region of interest" description="Disordered" evidence="1">
    <location>
        <begin position="1"/>
        <end position="73"/>
    </location>
</feature>
<evidence type="ECO:0000313" key="2">
    <source>
        <dbReference type="EMBL" id="KIY46892.1"/>
    </source>
</evidence>
<keyword evidence="3" id="KW-1185">Reference proteome</keyword>